<evidence type="ECO:0000256" key="1">
    <source>
        <dbReference type="SAM" id="MobiDB-lite"/>
    </source>
</evidence>
<evidence type="ECO:0000313" key="2">
    <source>
        <dbReference type="EMBL" id="CAK0864295.1"/>
    </source>
</evidence>
<feature type="non-terminal residue" evidence="2">
    <location>
        <position position="326"/>
    </location>
</feature>
<organism evidence="2 3">
    <name type="scientific">Prorocentrum cordatum</name>
    <dbReference type="NCBI Taxonomy" id="2364126"/>
    <lineage>
        <taxon>Eukaryota</taxon>
        <taxon>Sar</taxon>
        <taxon>Alveolata</taxon>
        <taxon>Dinophyceae</taxon>
        <taxon>Prorocentrales</taxon>
        <taxon>Prorocentraceae</taxon>
        <taxon>Prorocentrum</taxon>
    </lineage>
</organism>
<dbReference type="Proteomes" id="UP001189429">
    <property type="component" value="Unassembled WGS sequence"/>
</dbReference>
<reference evidence="2" key="1">
    <citation type="submission" date="2023-10" db="EMBL/GenBank/DDBJ databases">
        <authorList>
            <person name="Chen Y."/>
            <person name="Shah S."/>
            <person name="Dougan E. K."/>
            <person name="Thang M."/>
            <person name="Chan C."/>
        </authorList>
    </citation>
    <scope>NUCLEOTIDE SEQUENCE [LARGE SCALE GENOMIC DNA]</scope>
</reference>
<accession>A0ABN9UVZ3</accession>
<feature type="region of interest" description="Disordered" evidence="1">
    <location>
        <begin position="57"/>
        <end position="192"/>
    </location>
</feature>
<proteinExistence type="predicted"/>
<feature type="region of interest" description="Disordered" evidence="1">
    <location>
        <begin position="1"/>
        <end position="34"/>
    </location>
</feature>
<feature type="compositionally biased region" description="Basic and acidic residues" evidence="1">
    <location>
        <begin position="108"/>
        <end position="119"/>
    </location>
</feature>
<sequence length="326" mass="34338">AVAPKCFHAGVCPEQQQEQQQQRPPVVPCHSPQANSSVARGVLDRWPALGQLCTAARAAQRQGAPAAAPAPAGRRPDAGAAAYARKRARRAGRPDAAAGEDGAEMAAEEAHLTAADHGENGAGDCAGEPDSDSGVAQEEFRESAEVPEAPQDEFQEGEEVPEATVDEYPKLSGGETSDDGVADSQPRRREVTRLERDAPLWIRLQGVEPDTMPGELEGLPVEALVLSSAGGSRPFYMGADEALADLAGECIEEVEYFDDNDWSRFPAVGAALRDLASAEECFHVASCKSLGVWAVGVGMKLHHRARAARVALAASLAIRMEDPCGG</sequence>
<dbReference type="EMBL" id="CAUYUJ010016350">
    <property type="protein sequence ID" value="CAK0864295.1"/>
    <property type="molecule type" value="Genomic_DNA"/>
</dbReference>
<feature type="compositionally biased region" description="Acidic residues" evidence="1">
    <location>
        <begin position="150"/>
        <end position="165"/>
    </location>
</feature>
<keyword evidence="3" id="KW-1185">Reference proteome</keyword>
<feature type="non-terminal residue" evidence="2">
    <location>
        <position position="1"/>
    </location>
</feature>
<evidence type="ECO:0000313" key="3">
    <source>
        <dbReference type="Proteomes" id="UP001189429"/>
    </source>
</evidence>
<protein>
    <submittedName>
        <fullName evidence="2">Uncharacterized protein</fullName>
    </submittedName>
</protein>
<feature type="compositionally biased region" description="Low complexity" evidence="1">
    <location>
        <begin position="57"/>
        <end position="83"/>
    </location>
</feature>
<comment type="caution">
    <text evidence="2">The sequence shown here is derived from an EMBL/GenBank/DDBJ whole genome shotgun (WGS) entry which is preliminary data.</text>
</comment>
<name>A0ABN9UVZ3_9DINO</name>
<gene>
    <name evidence="2" type="ORF">PCOR1329_LOCUS52219</name>
</gene>